<evidence type="ECO:0000313" key="4">
    <source>
        <dbReference type="Proteomes" id="UP000275137"/>
    </source>
</evidence>
<comment type="caution">
    <text evidence="3">The sequence shown here is derived from an EMBL/GenBank/DDBJ whole genome shotgun (WGS) entry which is preliminary data.</text>
</comment>
<feature type="chain" id="PRO_5017924847" evidence="1">
    <location>
        <begin position="21"/>
        <end position="184"/>
    </location>
</feature>
<keyword evidence="1" id="KW-0732">Signal</keyword>
<dbReference type="Gene3D" id="3.10.450.50">
    <property type="match status" value="1"/>
</dbReference>
<dbReference type="InterPro" id="IPR024289">
    <property type="entry name" value="DUF3828"/>
</dbReference>
<gene>
    <name evidence="3" type="ORF">ED236_03325</name>
</gene>
<evidence type="ECO:0000259" key="2">
    <source>
        <dbReference type="Pfam" id="PF12883"/>
    </source>
</evidence>
<dbReference type="RefSeq" id="WP_123236484.1">
    <property type="nucleotide sequence ID" value="NZ_RJVP01000001.1"/>
</dbReference>
<reference evidence="3 4" key="1">
    <citation type="submission" date="2018-10" db="EMBL/GenBank/DDBJ databases">
        <authorList>
            <person name="Chen W.-M."/>
        </authorList>
    </citation>
    <scope>NUCLEOTIDE SEQUENCE [LARGE SCALE GENOMIC DNA]</scope>
    <source>
        <strain evidence="3 4">H-5</strain>
    </source>
</reference>
<sequence>MKSRTIYMGLLVMVLATASAAYLSVSMSRAASPADVIEAFYKAYFQHIASTPDRAHAPALPFSRAFQAAITDNHQQCAAYDGVCGFGASGDVYLNAQDHDPGLSYEAAGTQVQQIAPDLVQASFELFPSLKQAHQLRRTVAFRMLQENGHWVVDDIVYDGQYSARQQMQEENASLQAEAQQQAQ</sequence>
<name>A0A3N0V6Y7_9PROT</name>
<accession>A0A3N0V6Y7</accession>
<keyword evidence="4" id="KW-1185">Reference proteome</keyword>
<proteinExistence type="predicted"/>
<evidence type="ECO:0000313" key="3">
    <source>
        <dbReference type="EMBL" id="ROH88493.1"/>
    </source>
</evidence>
<evidence type="ECO:0000256" key="1">
    <source>
        <dbReference type="SAM" id="SignalP"/>
    </source>
</evidence>
<feature type="domain" description="DUF3828" evidence="2">
    <location>
        <begin position="34"/>
        <end position="160"/>
    </location>
</feature>
<dbReference type="AlphaFoldDB" id="A0A3N0V6Y7"/>
<dbReference type="Pfam" id="PF12883">
    <property type="entry name" value="DUF3828"/>
    <property type="match status" value="1"/>
</dbReference>
<dbReference type="Proteomes" id="UP000275137">
    <property type="component" value="Unassembled WGS sequence"/>
</dbReference>
<feature type="signal peptide" evidence="1">
    <location>
        <begin position="1"/>
        <end position="20"/>
    </location>
</feature>
<protein>
    <submittedName>
        <fullName evidence="3">DUF3828 domain-containing protein</fullName>
    </submittedName>
</protein>
<organism evidence="3 4">
    <name type="scientific">Pseudomethylobacillus aquaticus</name>
    <dbReference type="NCBI Taxonomy" id="2676064"/>
    <lineage>
        <taxon>Bacteria</taxon>
        <taxon>Pseudomonadati</taxon>
        <taxon>Pseudomonadota</taxon>
        <taxon>Betaproteobacteria</taxon>
        <taxon>Nitrosomonadales</taxon>
        <taxon>Methylophilaceae</taxon>
        <taxon>Pseudomethylobacillus</taxon>
    </lineage>
</organism>
<dbReference type="EMBL" id="RJVP01000001">
    <property type="protein sequence ID" value="ROH88493.1"/>
    <property type="molecule type" value="Genomic_DNA"/>
</dbReference>